<dbReference type="Gene3D" id="1.10.1380.10">
    <property type="entry name" value="Neutral endopeptidase , domain2"/>
    <property type="match status" value="1"/>
</dbReference>
<evidence type="ECO:0000256" key="6">
    <source>
        <dbReference type="ARBA" id="ARBA00023049"/>
    </source>
</evidence>
<proteinExistence type="predicted"/>
<dbReference type="GO" id="GO:0004222">
    <property type="term" value="F:metalloendopeptidase activity"/>
    <property type="evidence" value="ECO:0007669"/>
    <property type="project" value="InterPro"/>
</dbReference>
<evidence type="ECO:0000313" key="11">
    <source>
        <dbReference type="Proteomes" id="UP000199603"/>
    </source>
</evidence>
<evidence type="ECO:0000259" key="9">
    <source>
        <dbReference type="Pfam" id="PF05649"/>
    </source>
</evidence>
<dbReference type="InterPro" id="IPR018497">
    <property type="entry name" value="Peptidase_M13_C"/>
</dbReference>
<dbReference type="AlphaFoldDB" id="A0A1G6SVI2"/>
<feature type="domain" description="Peptidase M13 C-terminal" evidence="8">
    <location>
        <begin position="466"/>
        <end position="651"/>
    </location>
</feature>
<dbReference type="Pfam" id="PF05649">
    <property type="entry name" value="Peptidase_M13_N"/>
    <property type="match status" value="1"/>
</dbReference>
<dbReference type="EMBL" id="FNAG01000001">
    <property type="protein sequence ID" value="SDD20872.1"/>
    <property type="molecule type" value="Genomic_DNA"/>
</dbReference>
<dbReference type="GO" id="GO:0046872">
    <property type="term" value="F:metal ion binding"/>
    <property type="evidence" value="ECO:0007669"/>
    <property type="project" value="UniProtKB-KW"/>
</dbReference>
<keyword evidence="7" id="KW-0732">Signal</keyword>
<evidence type="ECO:0000256" key="7">
    <source>
        <dbReference type="SAM" id="SignalP"/>
    </source>
</evidence>
<dbReference type="InterPro" id="IPR000718">
    <property type="entry name" value="Peptidase_M13"/>
</dbReference>
<evidence type="ECO:0000256" key="5">
    <source>
        <dbReference type="ARBA" id="ARBA00022833"/>
    </source>
</evidence>
<evidence type="ECO:0000256" key="1">
    <source>
        <dbReference type="ARBA" id="ARBA00001947"/>
    </source>
</evidence>
<feature type="domain" description="Peptidase M13 N-terminal" evidence="9">
    <location>
        <begin position="40"/>
        <end position="405"/>
    </location>
</feature>
<keyword evidence="11" id="KW-1185">Reference proteome</keyword>
<dbReference type="GO" id="GO:0005886">
    <property type="term" value="C:plasma membrane"/>
    <property type="evidence" value="ECO:0007669"/>
    <property type="project" value="TreeGrafter"/>
</dbReference>
<dbReference type="Proteomes" id="UP000199603">
    <property type="component" value="Unassembled WGS sequence"/>
</dbReference>
<dbReference type="STRING" id="265719.SAMN04488509_101723"/>
<feature type="signal peptide" evidence="7">
    <location>
        <begin position="1"/>
        <end position="24"/>
    </location>
</feature>
<accession>A0A1G6SVI2</accession>
<dbReference type="PROSITE" id="PS51885">
    <property type="entry name" value="NEPRILYSIN"/>
    <property type="match status" value="1"/>
</dbReference>
<protein>
    <submittedName>
        <fullName evidence="10">Putative endopeptidase</fullName>
    </submittedName>
</protein>
<dbReference type="OrthoDB" id="9775677at2"/>
<evidence type="ECO:0000256" key="3">
    <source>
        <dbReference type="ARBA" id="ARBA00022723"/>
    </source>
</evidence>
<gene>
    <name evidence="10" type="ORF">SAMN04488509_101723</name>
</gene>
<dbReference type="PANTHER" id="PTHR11733">
    <property type="entry name" value="ZINC METALLOPROTEASE FAMILY M13 NEPRILYSIN-RELATED"/>
    <property type="match status" value="1"/>
</dbReference>
<dbReference type="InterPro" id="IPR042089">
    <property type="entry name" value="Peptidase_M13_dom_2"/>
</dbReference>
<organism evidence="10 11">
    <name type="scientific">Aquimonas voraii</name>
    <dbReference type="NCBI Taxonomy" id="265719"/>
    <lineage>
        <taxon>Bacteria</taxon>
        <taxon>Pseudomonadati</taxon>
        <taxon>Pseudomonadota</taxon>
        <taxon>Gammaproteobacteria</taxon>
        <taxon>Lysobacterales</taxon>
        <taxon>Lysobacteraceae</taxon>
        <taxon>Aquimonas</taxon>
    </lineage>
</organism>
<name>A0A1G6SVI2_9GAMM</name>
<dbReference type="GO" id="GO:0016485">
    <property type="term" value="P:protein processing"/>
    <property type="evidence" value="ECO:0007669"/>
    <property type="project" value="TreeGrafter"/>
</dbReference>
<dbReference type="PANTHER" id="PTHR11733:SF237">
    <property type="entry name" value="NEPRILYSIN-LIKE 4"/>
    <property type="match status" value="1"/>
</dbReference>
<keyword evidence="2" id="KW-0645">Protease</keyword>
<dbReference type="CDD" id="cd08662">
    <property type="entry name" value="M13"/>
    <property type="match status" value="1"/>
</dbReference>
<keyword evidence="6" id="KW-0482">Metalloprotease</keyword>
<sequence>MLRSPARLLSTVAFVLCALPLAHADSALDARHRDAATAACMDFYQHANGGWLAATPVPAGQASIGYTDELRVLRAEQQRDLLKGFANAPANALDGSIARLYALGMDTAAIDALGLGPAARFLQRIDGLEKPRELPALLGELHAWGAPILFAFSVAPDLDRPERLIAYANQGGLGLPDRDYYLREDAPALELREAYRAYVERLLGLAGRVDAAAESQRVLAMEADLASASLSLEQLRDPRNSYRLTRVRDLERAQPELRWRDYLKAQGLRKLDDISLAHASFFSALNSRFTTQPLSDWQAYLRFHVLHAAAPYLGQPFVEAHDRLFTETLGGQATPSREARVLNFLQTSLGEALGQRYARAHFDAPRREAVLALAEGLRAQLRALVEGATWLQAEGRQALLADIDRLSFALGGPTETEWEGFELQAQNWPEAVLAVSRARHQRALAALGEAPRRAWPVSASSLQVSYQAATHTLYVPAAVLQSPLFEPAGDVALNHGVAGVLIARGLMGVFDPASGARRGLLSDGDRAAYAERSRGLVGQYSTFTALGNLKVDGAATWNENVLDLGALQLAYTAFLAAGGEEGESRDGLTPAQRFFHAWARLMRRNYQDEALRLLLVADTRAPARFRVNGPLPHLPSFQAAFSCKDGQTLYLPEPARARTF</sequence>
<keyword evidence="5" id="KW-0862">Zinc</keyword>
<dbReference type="InterPro" id="IPR008753">
    <property type="entry name" value="Peptidase_M13_N"/>
</dbReference>
<reference evidence="10 11" key="1">
    <citation type="submission" date="2016-10" db="EMBL/GenBank/DDBJ databases">
        <authorList>
            <person name="de Groot N.N."/>
        </authorList>
    </citation>
    <scope>NUCLEOTIDE SEQUENCE [LARGE SCALE GENOMIC DNA]</scope>
    <source>
        <strain evidence="10 11">DSM 16957</strain>
    </source>
</reference>
<dbReference type="InterPro" id="IPR024079">
    <property type="entry name" value="MetalloPept_cat_dom_sf"/>
</dbReference>
<evidence type="ECO:0000259" key="8">
    <source>
        <dbReference type="Pfam" id="PF01431"/>
    </source>
</evidence>
<dbReference type="SUPFAM" id="SSF55486">
    <property type="entry name" value="Metalloproteases ('zincins'), catalytic domain"/>
    <property type="match status" value="1"/>
</dbReference>
<evidence type="ECO:0000256" key="4">
    <source>
        <dbReference type="ARBA" id="ARBA00022801"/>
    </source>
</evidence>
<evidence type="ECO:0000256" key="2">
    <source>
        <dbReference type="ARBA" id="ARBA00022670"/>
    </source>
</evidence>
<comment type="cofactor">
    <cofactor evidence="1">
        <name>Zn(2+)</name>
        <dbReference type="ChEBI" id="CHEBI:29105"/>
    </cofactor>
</comment>
<keyword evidence="3" id="KW-0479">Metal-binding</keyword>
<evidence type="ECO:0000313" key="10">
    <source>
        <dbReference type="EMBL" id="SDD20872.1"/>
    </source>
</evidence>
<dbReference type="Gene3D" id="3.40.390.10">
    <property type="entry name" value="Collagenase (Catalytic Domain)"/>
    <property type="match status" value="1"/>
</dbReference>
<dbReference type="Pfam" id="PF01431">
    <property type="entry name" value="Peptidase_M13"/>
    <property type="match status" value="1"/>
</dbReference>
<feature type="chain" id="PRO_5011523106" evidence="7">
    <location>
        <begin position="25"/>
        <end position="660"/>
    </location>
</feature>
<dbReference type="RefSeq" id="WP_091238923.1">
    <property type="nucleotide sequence ID" value="NZ_FNAG01000001.1"/>
</dbReference>
<keyword evidence="4" id="KW-0378">Hydrolase</keyword>